<feature type="region of interest" description="Disordered" evidence="1">
    <location>
        <begin position="176"/>
        <end position="196"/>
    </location>
</feature>
<comment type="caution">
    <text evidence="2">The sequence shown here is derived from an EMBL/GenBank/DDBJ whole genome shotgun (WGS) entry which is preliminary data.</text>
</comment>
<protein>
    <submittedName>
        <fullName evidence="2">Uncharacterized protein</fullName>
    </submittedName>
</protein>
<keyword evidence="3" id="KW-1185">Reference proteome</keyword>
<name>A0AA38NQG0_9AGAR</name>
<evidence type="ECO:0000313" key="2">
    <source>
        <dbReference type="EMBL" id="KAJ3789234.1"/>
    </source>
</evidence>
<feature type="region of interest" description="Disordered" evidence="1">
    <location>
        <begin position="263"/>
        <end position="316"/>
    </location>
</feature>
<accession>A0AA38NQG0</accession>
<dbReference type="Proteomes" id="UP001163798">
    <property type="component" value="Unassembled WGS sequence"/>
</dbReference>
<dbReference type="EMBL" id="MU793263">
    <property type="protein sequence ID" value="KAJ3789234.1"/>
    <property type="molecule type" value="Genomic_DNA"/>
</dbReference>
<feature type="compositionally biased region" description="Basic and acidic residues" evidence="1">
    <location>
        <begin position="14"/>
        <end position="24"/>
    </location>
</feature>
<feature type="compositionally biased region" description="Acidic residues" evidence="1">
    <location>
        <begin position="25"/>
        <end position="42"/>
    </location>
</feature>
<feature type="compositionally biased region" description="Low complexity" evidence="1">
    <location>
        <begin position="57"/>
        <end position="86"/>
    </location>
</feature>
<feature type="region of interest" description="Disordered" evidence="1">
    <location>
        <begin position="1"/>
        <end position="87"/>
    </location>
</feature>
<proteinExistence type="predicted"/>
<reference evidence="2" key="1">
    <citation type="submission" date="2022-08" db="EMBL/GenBank/DDBJ databases">
        <authorList>
            <consortium name="DOE Joint Genome Institute"/>
            <person name="Min B."/>
            <person name="Riley R."/>
            <person name="Sierra-Patev S."/>
            <person name="Naranjo-Ortiz M."/>
            <person name="Looney B."/>
            <person name="Konkel Z."/>
            <person name="Slot J.C."/>
            <person name="Sakamoto Y."/>
            <person name="Steenwyk J.L."/>
            <person name="Rokas A."/>
            <person name="Carro J."/>
            <person name="Camarero S."/>
            <person name="Ferreira P."/>
            <person name="Molpeceres G."/>
            <person name="Ruiz-Duenas F.J."/>
            <person name="Serrano A."/>
            <person name="Henrissat B."/>
            <person name="Drula E."/>
            <person name="Hughes K.W."/>
            <person name="Mata J.L."/>
            <person name="Ishikawa N.K."/>
            <person name="Vargas-Isla R."/>
            <person name="Ushijima S."/>
            <person name="Smith C.A."/>
            <person name="Ahrendt S."/>
            <person name="Andreopoulos W."/>
            <person name="He G."/>
            <person name="Labutti K."/>
            <person name="Lipzen A."/>
            <person name="Ng V."/>
            <person name="Sandor L."/>
            <person name="Barry K."/>
            <person name="Martinez A.T."/>
            <person name="Xiao Y."/>
            <person name="Gibbons J.G."/>
            <person name="Terashima K."/>
            <person name="Hibbett D.S."/>
            <person name="Grigoriev I.V."/>
        </authorList>
    </citation>
    <scope>NUCLEOTIDE SEQUENCE</scope>
    <source>
        <strain evidence="2">TFB10291</strain>
    </source>
</reference>
<gene>
    <name evidence="2" type="ORF">GGU10DRAFT_330142</name>
</gene>
<organism evidence="2 3">
    <name type="scientific">Lentinula aff. detonsa</name>
    <dbReference type="NCBI Taxonomy" id="2804958"/>
    <lineage>
        <taxon>Eukaryota</taxon>
        <taxon>Fungi</taxon>
        <taxon>Dikarya</taxon>
        <taxon>Basidiomycota</taxon>
        <taxon>Agaricomycotina</taxon>
        <taxon>Agaricomycetes</taxon>
        <taxon>Agaricomycetidae</taxon>
        <taxon>Agaricales</taxon>
        <taxon>Marasmiineae</taxon>
        <taxon>Omphalotaceae</taxon>
        <taxon>Lentinula</taxon>
    </lineage>
</organism>
<evidence type="ECO:0000256" key="1">
    <source>
        <dbReference type="SAM" id="MobiDB-lite"/>
    </source>
</evidence>
<evidence type="ECO:0000313" key="3">
    <source>
        <dbReference type="Proteomes" id="UP001163798"/>
    </source>
</evidence>
<sequence length="336" mass="37034">MSSDNALFNAEALIRLEEGEKDVDSDSSDSDSEFESDSDSDDQPVAHTQLELRRTRSQTSQLSATSSPSLSSSTTSSAQFSTTSSARSEEVAQLQIEIAKLRQENAGLKLESASIKAQRDAAQAHAVFAGQQVAVFKHRYNSKVNKKESSKRVTTSARVLTSREVRKEIKEDAAKKVQRQKDEAERETRKAEAEKADIIRHAEQERLGTQFSGNMNSMSKKALVDIAFSLKVPSEDVTQDALHVRLKAHFDAHEELKKHPRYIGIFERTRKRKDPPGGSNPESSSRAPELSSHTPDLSSLTPGPSSFAPGPSLYPLSMHHPSFAPPPFFESQSISI</sequence>
<dbReference type="AlphaFoldDB" id="A0AA38NQG0"/>
<feature type="compositionally biased region" description="Polar residues" evidence="1">
    <location>
        <begin position="280"/>
        <end position="304"/>
    </location>
</feature>